<organism evidence="8 9">
    <name type="scientific">Basilea psittacipulmonis DSM 24701</name>
    <dbReference type="NCBI Taxonomy" id="1072685"/>
    <lineage>
        <taxon>Bacteria</taxon>
        <taxon>Pseudomonadati</taxon>
        <taxon>Pseudomonadota</taxon>
        <taxon>Betaproteobacteria</taxon>
        <taxon>Burkholderiales</taxon>
        <taxon>Alcaligenaceae</taxon>
        <taxon>Basilea</taxon>
    </lineage>
</organism>
<reference evidence="8 9" key="1">
    <citation type="journal article" date="2014" name="BMC Genomics">
        <title>A genomic perspective on a new bacterial genus and species from the Alcaligenaceae family, Basilea psittacipulmonis.</title>
        <authorList>
            <person name="Whiteson K.L."/>
            <person name="Hernandez D."/>
            <person name="Lazarevic V."/>
            <person name="Gaia N."/>
            <person name="Farinelli L."/>
            <person name="Francois P."/>
            <person name="Pilo P."/>
            <person name="Frey J."/>
            <person name="Schrenzel J."/>
        </authorList>
    </citation>
    <scope>NUCLEOTIDE SEQUENCE [LARGE SCALE GENOMIC DNA]</scope>
    <source>
        <strain evidence="8 9">DSM 24701</strain>
    </source>
</reference>
<dbReference type="InterPro" id="IPR004839">
    <property type="entry name" value="Aminotransferase_I/II_large"/>
</dbReference>
<evidence type="ECO:0000256" key="6">
    <source>
        <dbReference type="ARBA" id="ARBA00022898"/>
    </source>
</evidence>
<gene>
    <name evidence="8" type="ORF">IX83_07900</name>
</gene>
<comment type="similarity">
    <text evidence="2">Belongs to the class-I pyridoxal-phosphate-dependent aminotransferase family.</text>
</comment>
<dbReference type="PANTHER" id="PTHR42790">
    <property type="entry name" value="AMINOTRANSFERASE"/>
    <property type="match status" value="1"/>
</dbReference>
<sequence>MDTYTFSTAAQGLSSSVIREILKVTEQPKVISFAGGLPSPKSFPVQEIKDSFDKVLKDYPLAALQYGPSEGYRPLREWIAADFTQKGVKVDVDEVLVVSGSQQGIEMLGHCFVEPGAKLLVESPTYLGALQAFSLFQPHYETVSTDDEGLLPESITAEKAKNARFIYCLPNFQNPTGRTLSLARRQDLVKKAVEHHLPIVEDDPYGELRYEGEALPSLLQLGREAGATVIRFGTFSKILAPGLRMAYIIAPKEIIAKLVQIKQAIDLHSPSINQMAIYETIKDGFLKTHIPKIQALYQAQCQYMLNAMDKEFPKNVSWTRPKGGMFLWVTLPENVDTTSLLKRSVEEKSVAYVPGEAFYTQAIKPKNNMRLSFVTVSKEKIDEGIAGLGALLKEVI</sequence>
<dbReference type="SUPFAM" id="SSF53383">
    <property type="entry name" value="PLP-dependent transferases"/>
    <property type="match status" value="1"/>
</dbReference>
<protein>
    <submittedName>
        <fullName evidence="8">2-aminoadipate aminotransferase</fullName>
    </submittedName>
</protein>
<dbReference type="InterPro" id="IPR015424">
    <property type="entry name" value="PyrdxlP-dep_Trfase"/>
</dbReference>
<dbReference type="GO" id="GO:0030170">
    <property type="term" value="F:pyridoxal phosphate binding"/>
    <property type="evidence" value="ECO:0007669"/>
    <property type="project" value="InterPro"/>
</dbReference>
<dbReference type="CDD" id="cd00609">
    <property type="entry name" value="AAT_like"/>
    <property type="match status" value="1"/>
</dbReference>
<evidence type="ECO:0000256" key="1">
    <source>
        <dbReference type="ARBA" id="ARBA00001933"/>
    </source>
</evidence>
<evidence type="ECO:0000313" key="8">
    <source>
        <dbReference type="EMBL" id="AIL33225.1"/>
    </source>
</evidence>
<evidence type="ECO:0000259" key="7">
    <source>
        <dbReference type="Pfam" id="PF00155"/>
    </source>
</evidence>
<dbReference type="PANTHER" id="PTHR42790:SF19">
    <property type="entry name" value="KYNURENINE_ALPHA-AMINOADIPATE AMINOTRANSFERASE, MITOCHONDRIAL"/>
    <property type="match status" value="1"/>
</dbReference>
<keyword evidence="9" id="KW-1185">Reference proteome</keyword>
<dbReference type="HOGENOM" id="CLU_017584_0_6_4"/>
<dbReference type="FunFam" id="3.40.640.10:FF:000053">
    <property type="entry name" value="Aminotransferase, class I"/>
    <property type="match status" value="1"/>
</dbReference>
<dbReference type="eggNOG" id="COG1167">
    <property type="taxonomic scope" value="Bacteria"/>
</dbReference>
<evidence type="ECO:0000256" key="3">
    <source>
        <dbReference type="ARBA" id="ARBA00011738"/>
    </source>
</evidence>
<dbReference type="EMBL" id="CP009238">
    <property type="protein sequence ID" value="AIL33225.1"/>
    <property type="molecule type" value="Genomic_DNA"/>
</dbReference>
<keyword evidence="6" id="KW-0663">Pyridoxal phosphate</keyword>
<feature type="domain" description="Aminotransferase class I/classII large" evidence="7">
    <location>
        <begin position="64"/>
        <end position="386"/>
    </location>
</feature>
<dbReference type="Gene3D" id="3.90.1150.10">
    <property type="entry name" value="Aspartate Aminotransferase, domain 1"/>
    <property type="match status" value="1"/>
</dbReference>
<dbReference type="Gene3D" id="3.40.640.10">
    <property type="entry name" value="Type I PLP-dependent aspartate aminotransferase-like (Major domain)"/>
    <property type="match status" value="1"/>
</dbReference>
<keyword evidence="5 8" id="KW-0808">Transferase</keyword>
<dbReference type="OrthoDB" id="9804020at2"/>
<proteinExistence type="inferred from homology"/>
<dbReference type="InterPro" id="IPR050859">
    <property type="entry name" value="Class-I_PLP-dep_aminotransf"/>
</dbReference>
<name>A0A077DEH2_9BURK</name>
<keyword evidence="4 8" id="KW-0032">Aminotransferase</keyword>
<comment type="subunit">
    <text evidence="3">Homodimer.</text>
</comment>
<evidence type="ECO:0000313" key="9">
    <source>
        <dbReference type="Proteomes" id="UP000028945"/>
    </source>
</evidence>
<dbReference type="InterPro" id="IPR015422">
    <property type="entry name" value="PyrdxlP-dep_Trfase_small"/>
</dbReference>
<dbReference type="RefSeq" id="WP_038501003.1">
    <property type="nucleotide sequence ID" value="NZ_AFWK01000023.1"/>
</dbReference>
<dbReference type="GO" id="GO:1901605">
    <property type="term" value="P:alpha-amino acid metabolic process"/>
    <property type="evidence" value="ECO:0007669"/>
    <property type="project" value="TreeGrafter"/>
</dbReference>
<dbReference type="Pfam" id="PF00155">
    <property type="entry name" value="Aminotran_1_2"/>
    <property type="match status" value="1"/>
</dbReference>
<dbReference type="STRING" id="1072685.IX83_07900"/>
<dbReference type="KEGG" id="bpsi:IX83_07900"/>
<evidence type="ECO:0000256" key="4">
    <source>
        <dbReference type="ARBA" id="ARBA00022576"/>
    </source>
</evidence>
<evidence type="ECO:0000256" key="5">
    <source>
        <dbReference type="ARBA" id="ARBA00022679"/>
    </source>
</evidence>
<dbReference type="InterPro" id="IPR015421">
    <property type="entry name" value="PyrdxlP-dep_Trfase_major"/>
</dbReference>
<dbReference type="Proteomes" id="UP000028945">
    <property type="component" value="Chromosome"/>
</dbReference>
<evidence type="ECO:0000256" key="2">
    <source>
        <dbReference type="ARBA" id="ARBA00007441"/>
    </source>
</evidence>
<dbReference type="GO" id="GO:0008483">
    <property type="term" value="F:transaminase activity"/>
    <property type="evidence" value="ECO:0007669"/>
    <property type="project" value="UniProtKB-KW"/>
</dbReference>
<dbReference type="AlphaFoldDB" id="A0A077DEH2"/>
<accession>A0A077DEH2</accession>
<comment type="cofactor">
    <cofactor evidence="1">
        <name>pyridoxal 5'-phosphate</name>
        <dbReference type="ChEBI" id="CHEBI:597326"/>
    </cofactor>
</comment>